<dbReference type="Gene3D" id="1.10.287.130">
    <property type="match status" value="1"/>
</dbReference>
<dbReference type="EC" id="2.7.13.3" evidence="2"/>
<dbReference type="SMART" id="SM00388">
    <property type="entry name" value="HisKA"/>
    <property type="match status" value="1"/>
</dbReference>
<dbReference type="PANTHER" id="PTHR43547:SF2">
    <property type="entry name" value="HYBRID SIGNAL TRANSDUCTION HISTIDINE KINASE C"/>
    <property type="match status" value="1"/>
</dbReference>
<evidence type="ECO:0000256" key="5">
    <source>
        <dbReference type="ARBA" id="ARBA00022741"/>
    </source>
</evidence>
<dbReference type="Pfam" id="PF00072">
    <property type="entry name" value="Response_reg"/>
    <property type="match status" value="1"/>
</dbReference>
<evidence type="ECO:0000313" key="13">
    <source>
        <dbReference type="EMBL" id="MFD0867968.1"/>
    </source>
</evidence>
<gene>
    <name evidence="13" type="ORF">ACFQ03_02320</name>
</gene>
<evidence type="ECO:0000256" key="2">
    <source>
        <dbReference type="ARBA" id="ARBA00012438"/>
    </source>
</evidence>
<evidence type="ECO:0000313" key="14">
    <source>
        <dbReference type="Proteomes" id="UP001597120"/>
    </source>
</evidence>
<evidence type="ECO:0000256" key="3">
    <source>
        <dbReference type="ARBA" id="ARBA00022553"/>
    </source>
</evidence>
<keyword evidence="3 9" id="KW-0597">Phosphoprotein</keyword>
<evidence type="ECO:0000256" key="6">
    <source>
        <dbReference type="ARBA" id="ARBA00022777"/>
    </source>
</evidence>
<feature type="domain" description="Histidine kinase" evidence="11">
    <location>
        <begin position="912"/>
        <end position="1011"/>
    </location>
</feature>
<feature type="transmembrane region" description="Helical" evidence="10">
    <location>
        <begin position="325"/>
        <end position="343"/>
    </location>
</feature>
<dbReference type="CDD" id="cd17574">
    <property type="entry name" value="REC_OmpR"/>
    <property type="match status" value="1"/>
</dbReference>
<dbReference type="Proteomes" id="UP001597120">
    <property type="component" value="Unassembled WGS sequence"/>
</dbReference>
<feature type="modified residue" description="4-aspartylphosphate" evidence="9">
    <location>
        <position position="734"/>
    </location>
</feature>
<dbReference type="CDD" id="cd16922">
    <property type="entry name" value="HATPase_EvgS-ArcB-TorS-like"/>
    <property type="match status" value="1"/>
</dbReference>
<dbReference type="PROSITE" id="PS50110">
    <property type="entry name" value="RESPONSE_REGULATORY"/>
    <property type="match status" value="1"/>
</dbReference>
<dbReference type="Pfam" id="PF07695">
    <property type="entry name" value="7TMR-DISM_7TM"/>
    <property type="match status" value="1"/>
</dbReference>
<keyword evidence="5" id="KW-0547">Nucleotide-binding</keyword>
<dbReference type="SUPFAM" id="SSF55874">
    <property type="entry name" value="ATPase domain of HSP90 chaperone/DNA topoisomerase II/histidine kinase"/>
    <property type="match status" value="2"/>
</dbReference>
<keyword evidence="7 13" id="KW-0067">ATP-binding</keyword>
<organism evidence="13 14">
    <name type="scientific">Paenibacillus residui</name>
    <dbReference type="NCBI Taxonomy" id="629724"/>
    <lineage>
        <taxon>Bacteria</taxon>
        <taxon>Bacillati</taxon>
        <taxon>Bacillota</taxon>
        <taxon>Bacilli</taxon>
        <taxon>Bacillales</taxon>
        <taxon>Paenibacillaceae</taxon>
        <taxon>Paenibacillus</taxon>
    </lineage>
</organism>
<dbReference type="InterPro" id="IPR011623">
    <property type="entry name" value="7TMR_DISM_rcpt_extracell_dom1"/>
</dbReference>
<keyword evidence="6" id="KW-0418">Kinase</keyword>
<dbReference type="InterPro" id="IPR005467">
    <property type="entry name" value="His_kinase_dom"/>
</dbReference>
<evidence type="ECO:0000256" key="7">
    <source>
        <dbReference type="ARBA" id="ARBA00022840"/>
    </source>
</evidence>
<feature type="transmembrane region" description="Helical" evidence="10">
    <location>
        <begin position="268"/>
        <end position="288"/>
    </location>
</feature>
<feature type="domain" description="Histidine kinase" evidence="11">
    <location>
        <begin position="429"/>
        <end position="647"/>
    </location>
</feature>
<dbReference type="SUPFAM" id="SSF47384">
    <property type="entry name" value="Homodimeric domain of signal transducing histidine kinase"/>
    <property type="match status" value="1"/>
</dbReference>
<dbReference type="InterPro" id="IPR003661">
    <property type="entry name" value="HisK_dim/P_dom"/>
</dbReference>
<dbReference type="InterPro" id="IPR036890">
    <property type="entry name" value="HATPase_C_sf"/>
</dbReference>
<dbReference type="SMART" id="SM00387">
    <property type="entry name" value="HATPase_c"/>
    <property type="match status" value="2"/>
</dbReference>
<comment type="caution">
    <text evidence="13">The sequence shown here is derived from an EMBL/GenBank/DDBJ whole genome shotgun (WGS) entry which is preliminary data.</text>
</comment>
<dbReference type="SUPFAM" id="SSF52172">
    <property type="entry name" value="CheY-like"/>
    <property type="match status" value="1"/>
</dbReference>
<comment type="catalytic activity">
    <reaction evidence="1">
        <text>ATP + protein L-histidine = ADP + protein N-phospho-L-histidine.</text>
        <dbReference type="EC" id="2.7.13.3"/>
    </reaction>
</comment>
<keyword evidence="10" id="KW-0472">Membrane</keyword>
<dbReference type="InterPro" id="IPR010559">
    <property type="entry name" value="Sig_transdc_His_kin_internal"/>
</dbReference>
<dbReference type="Pfam" id="PF06580">
    <property type="entry name" value="His_kinase"/>
    <property type="match status" value="1"/>
</dbReference>
<feature type="transmembrane region" description="Helical" evidence="10">
    <location>
        <begin position="300"/>
        <end position="319"/>
    </location>
</feature>
<keyword evidence="10" id="KW-0812">Transmembrane</keyword>
<accession>A0ABW3D3N3</accession>
<keyword evidence="14" id="KW-1185">Reference proteome</keyword>
<dbReference type="EMBL" id="JBHTIU010000008">
    <property type="protein sequence ID" value="MFD0867968.1"/>
    <property type="molecule type" value="Genomic_DNA"/>
</dbReference>
<keyword evidence="8" id="KW-0902">Two-component regulatory system</keyword>
<dbReference type="PROSITE" id="PS50109">
    <property type="entry name" value="HIS_KIN"/>
    <property type="match status" value="2"/>
</dbReference>
<feature type="transmembrane region" description="Helical" evidence="10">
    <location>
        <begin position="231"/>
        <end position="248"/>
    </location>
</feature>
<dbReference type="Pfam" id="PF02518">
    <property type="entry name" value="HATPase_c"/>
    <property type="match status" value="2"/>
</dbReference>
<reference evidence="14" key="1">
    <citation type="journal article" date="2019" name="Int. J. Syst. Evol. Microbiol.">
        <title>The Global Catalogue of Microorganisms (GCM) 10K type strain sequencing project: providing services to taxonomists for standard genome sequencing and annotation.</title>
        <authorList>
            <consortium name="The Broad Institute Genomics Platform"/>
            <consortium name="The Broad Institute Genome Sequencing Center for Infectious Disease"/>
            <person name="Wu L."/>
            <person name="Ma J."/>
        </authorList>
    </citation>
    <scope>NUCLEOTIDE SEQUENCE [LARGE SCALE GENOMIC DNA]</scope>
    <source>
        <strain evidence="14">CCUG 57263</strain>
    </source>
</reference>
<feature type="transmembrane region" description="Helical" evidence="10">
    <location>
        <begin position="202"/>
        <end position="224"/>
    </location>
</feature>
<proteinExistence type="predicted"/>
<sequence>MSRTKIAIYLFIFVLILTGIRLAWLQIQGSSRAVAVSGGVLDLSEWNKEQAPLLLLNGEWVFYPNELIHSKMEPITEQKLVQLPSSWEDELPEGLGYATYRLRLMLNPAYSGAYSIRVPSIPSSSALYVNGERIAGSGNPAAREEDFIPGNLPYIGTFIPDQGIVDIVIHVANYDNHAINGIMQPIKFGTEEAIRKAYSVSAGLQAAIFLFLFMHAAYAVALFAMGARHKALLSFSMLMLSAMLSIITDDDRILLDWFGIGYLWGWKLYYLSFLGVSVFLLKFTNDLLTSFVRLALFTRWYGIICTIYAACVVILPPDILSYTDLLHTLLTLVPFVLVPLYVYRAIRQGYQDMIYILFAMTAFTASTLWGVLKTAGLVSSDYYPFDLLAGFSCLALFWFKDYFRHSEKTAKLTRQLQAQDKQKDEFLVATSHELRNPLHGIMNMAQAVMDSGGSIDNGSNRARMELLLAVGKRMSVLLDDLMDLKRFKEGRVRIYPAKLHLSNVTAGVLDMIRYLAEGKPIELKSEVSASLPPVYADENRLIQILFNLIHNAVKFTNEGIIRVRAFDKDGKVHIEISDTGIGMDEQTVSRIFLPYEQGPSDESSKATGLGLGLAITKQLVELHGGSLSVTSTPGQGSVFVFTLPVADIENEIPDSMIEENPASSVAASAEAAAAMPDYKGSDRPRILAVDDDPVNLRVLQSVLPSESYELATAVSGAEALSLLEQGNWDLLIADVMMPGMSGYELARRVRELFSLTELPILLLTARSRTEDIEAGFRAGANDYVTKPVDSLELKSRVRALTEVVRAARNQARMEAAWLQAQIRPHFLFNALNSISALSEIDIRQMQALLESFGQYLRTSFDFQNTDQLVPLQKELELVRAYLYIEKVRFGSRIHVEWNVDDNLKLSIPPLTLQPLVENAVRHGVLARKQGGRIAITVADMGTHAVVSVRDDGVGMDEDVIRQVLQKKDMDGRRKGIGLYNTNYRLKQLYGEGLQIVSNPGQGTTITFSVHK</sequence>
<feature type="domain" description="Response regulatory" evidence="12">
    <location>
        <begin position="685"/>
        <end position="801"/>
    </location>
</feature>
<dbReference type="InterPro" id="IPR001789">
    <property type="entry name" value="Sig_transdc_resp-reg_receiver"/>
</dbReference>
<evidence type="ECO:0000256" key="1">
    <source>
        <dbReference type="ARBA" id="ARBA00000085"/>
    </source>
</evidence>
<dbReference type="InterPro" id="IPR036097">
    <property type="entry name" value="HisK_dim/P_sf"/>
</dbReference>
<dbReference type="RefSeq" id="WP_379285809.1">
    <property type="nucleotide sequence ID" value="NZ_JBHTIU010000008.1"/>
</dbReference>
<evidence type="ECO:0000256" key="8">
    <source>
        <dbReference type="ARBA" id="ARBA00023012"/>
    </source>
</evidence>
<protein>
    <recommendedName>
        <fullName evidence="2">histidine kinase</fullName>
        <ecNumber evidence="2">2.7.13.3</ecNumber>
    </recommendedName>
</protein>
<evidence type="ECO:0000256" key="9">
    <source>
        <dbReference type="PROSITE-ProRule" id="PRU00169"/>
    </source>
</evidence>
<dbReference type="CDD" id="cd00082">
    <property type="entry name" value="HisKA"/>
    <property type="match status" value="1"/>
</dbReference>
<dbReference type="Gene3D" id="3.30.565.10">
    <property type="entry name" value="Histidine kinase-like ATPase, C-terminal domain"/>
    <property type="match status" value="2"/>
</dbReference>
<keyword evidence="4" id="KW-0808">Transferase</keyword>
<keyword evidence="10" id="KW-1133">Transmembrane helix</keyword>
<name>A0ABW3D3N3_9BACL</name>
<dbReference type="GO" id="GO:0005524">
    <property type="term" value="F:ATP binding"/>
    <property type="evidence" value="ECO:0007669"/>
    <property type="project" value="UniProtKB-KW"/>
</dbReference>
<evidence type="ECO:0000259" key="11">
    <source>
        <dbReference type="PROSITE" id="PS50109"/>
    </source>
</evidence>
<dbReference type="InterPro" id="IPR003594">
    <property type="entry name" value="HATPase_dom"/>
</dbReference>
<dbReference type="Pfam" id="PF00512">
    <property type="entry name" value="HisKA"/>
    <property type="match status" value="1"/>
</dbReference>
<evidence type="ECO:0000256" key="10">
    <source>
        <dbReference type="SAM" id="Phobius"/>
    </source>
</evidence>
<dbReference type="PRINTS" id="PR00344">
    <property type="entry name" value="BCTRLSENSOR"/>
</dbReference>
<dbReference type="InterPro" id="IPR011006">
    <property type="entry name" value="CheY-like_superfamily"/>
</dbReference>
<evidence type="ECO:0000256" key="4">
    <source>
        <dbReference type="ARBA" id="ARBA00022679"/>
    </source>
</evidence>
<dbReference type="Gene3D" id="3.40.50.2300">
    <property type="match status" value="1"/>
</dbReference>
<dbReference type="SMART" id="SM00448">
    <property type="entry name" value="REC"/>
    <property type="match status" value="1"/>
</dbReference>
<dbReference type="PANTHER" id="PTHR43547">
    <property type="entry name" value="TWO-COMPONENT HISTIDINE KINASE"/>
    <property type="match status" value="1"/>
</dbReference>
<evidence type="ECO:0000259" key="12">
    <source>
        <dbReference type="PROSITE" id="PS50110"/>
    </source>
</evidence>
<feature type="transmembrane region" description="Helical" evidence="10">
    <location>
        <begin position="355"/>
        <end position="376"/>
    </location>
</feature>
<dbReference type="InterPro" id="IPR004358">
    <property type="entry name" value="Sig_transdc_His_kin-like_C"/>
</dbReference>